<name>X1B9Y5_9ZZZZ</name>
<protein>
    <submittedName>
        <fullName evidence="1">Uncharacterized protein</fullName>
    </submittedName>
</protein>
<organism evidence="1">
    <name type="scientific">marine sediment metagenome</name>
    <dbReference type="NCBI Taxonomy" id="412755"/>
    <lineage>
        <taxon>unclassified sequences</taxon>
        <taxon>metagenomes</taxon>
        <taxon>ecological metagenomes</taxon>
    </lineage>
</organism>
<evidence type="ECO:0000313" key="1">
    <source>
        <dbReference type="EMBL" id="GAG78072.1"/>
    </source>
</evidence>
<comment type="caution">
    <text evidence="1">The sequence shown here is derived from an EMBL/GenBank/DDBJ whole genome shotgun (WGS) entry which is preliminary data.</text>
</comment>
<proteinExistence type="predicted"/>
<reference evidence="1" key="1">
    <citation type="journal article" date="2014" name="Front. Microbiol.">
        <title>High frequency of phylogenetically diverse reductive dehalogenase-homologous genes in deep subseafloor sedimentary metagenomes.</title>
        <authorList>
            <person name="Kawai M."/>
            <person name="Futagami T."/>
            <person name="Toyoda A."/>
            <person name="Takaki Y."/>
            <person name="Nishi S."/>
            <person name="Hori S."/>
            <person name="Arai W."/>
            <person name="Tsubouchi T."/>
            <person name="Morono Y."/>
            <person name="Uchiyama I."/>
            <person name="Ito T."/>
            <person name="Fujiyama A."/>
            <person name="Inagaki F."/>
            <person name="Takami H."/>
        </authorList>
    </citation>
    <scope>NUCLEOTIDE SEQUENCE</scope>
    <source>
        <strain evidence="1">Expedition CK06-06</strain>
    </source>
</reference>
<dbReference type="AlphaFoldDB" id="X1B9Y5"/>
<sequence length="65" mass="7678">MSKENRSLTEQIFDNIEKTHQAPRCKICGLAFPRLNQKTMICDLCKHAKSMDEKKKKTNLKKWIK</sequence>
<dbReference type="EMBL" id="BART01016146">
    <property type="protein sequence ID" value="GAG78072.1"/>
    <property type="molecule type" value="Genomic_DNA"/>
</dbReference>
<gene>
    <name evidence="1" type="ORF">S01H4_31142</name>
</gene>
<accession>X1B9Y5</accession>